<dbReference type="OrthoDB" id="710566at2759"/>
<feature type="region of interest" description="Disordered" evidence="2">
    <location>
        <begin position="163"/>
        <end position="182"/>
    </location>
</feature>
<keyword evidence="4" id="KW-1185">Reference proteome</keyword>
<feature type="compositionally biased region" description="Low complexity" evidence="2">
    <location>
        <begin position="193"/>
        <end position="203"/>
    </location>
</feature>
<feature type="compositionally biased region" description="Basic and acidic residues" evidence="2">
    <location>
        <begin position="387"/>
        <end position="403"/>
    </location>
</feature>
<keyword evidence="1" id="KW-0175">Coiled coil</keyword>
<evidence type="ECO:0000313" key="4">
    <source>
        <dbReference type="Proteomes" id="UP000729402"/>
    </source>
</evidence>
<accession>A0A8J5WUY2</accession>
<feature type="coiled-coil region" evidence="1">
    <location>
        <begin position="30"/>
        <end position="74"/>
    </location>
</feature>
<dbReference type="AlphaFoldDB" id="A0A8J5WUY2"/>
<feature type="compositionally biased region" description="Basic residues" evidence="2">
    <location>
        <begin position="338"/>
        <end position="350"/>
    </location>
</feature>
<evidence type="ECO:0000256" key="2">
    <source>
        <dbReference type="SAM" id="MobiDB-lite"/>
    </source>
</evidence>
<feature type="region of interest" description="Disordered" evidence="2">
    <location>
        <begin position="190"/>
        <end position="209"/>
    </location>
</feature>
<evidence type="ECO:0000256" key="1">
    <source>
        <dbReference type="SAM" id="Coils"/>
    </source>
</evidence>
<feature type="compositionally biased region" description="Basic and acidic residues" evidence="2">
    <location>
        <begin position="83"/>
        <end position="104"/>
    </location>
</feature>
<proteinExistence type="predicted"/>
<evidence type="ECO:0000313" key="3">
    <source>
        <dbReference type="EMBL" id="KAG8097861.1"/>
    </source>
</evidence>
<reference evidence="3" key="2">
    <citation type="submission" date="2021-02" db="EMBL/GenBank/DDBJ databases">
        <authorList>
            <person name="Kimball J.A."/>
            <person name="Haas M.W."/>
            <person name="Macchietto M."/>
            <person name="Kono T."/>
            <person name="Duquette J."/>
            <person name="Shao M."/>
        </authorList>
    </citation>
    <scope>NUCLEOTIDE SEQUENCE</scope>
    <source>
        <tissue evidence="3">Fresh leaf tissue</tissue>
    </source>
</reference>
<name>A0A8J5WUY2_ZIZPA</name>
<dbReference type="EMBL" id="JAAALK010000079">
    <property type="protein sequence ID" value="KAG8097861.1"/>
    <property type="molecule type" value="Genomic_DNA"/>
</dbReference>
<dbReference type="Proteomes" id="UP000729402">
    <property type="component" value="Unassembled WGS sequence"/>
</dbReference>
<comment type="caution">
    <text evidence="3">The sequence shown here is derived from an EMBL/GenBank/DDBJ whole genome shotgun (WGS) entry which is preliminary data.</text>
</comment>
<feature type="region of interest" description="Disordered" evidence="2">
    <location>
        <begin position="83"/>
        <end position="153"/>
    </location>
</feature>
<gene>
    <name evidence="3" type="ORF">GUJ93_ZPchr0013g36178</name>
</gene>
<reference evidence="3" key="1">
    <citation type="journal article" date="2021" name="bioRxiv">
        <title>Whole Genome Assembly and Annotation of Northern Wild Rice, Zizania palustris L., Supports a Whole Genome Duplication in the Zizania Genus.</title>
        <authorList>
            <person name="Haas M."/>
            <person name="Kono T."/>
            <person name="Macchietto M."/>
            <person name="Millas R."/>
            <person name="McGilp L."/>
            <person name="Shao M."/>
            <person name="Duquette J."/>
            <person name="Hirsch C.N."/>
            <person name="Kimball J."/>
        </authorList>
    </citation>
    <scope>NUCLEOTIDE SEQUENCE</scope>
    <source>
        <tissue evidence="3">Fresh leaf tissue</tissue>
    </source>
</reference>
<organism evidence="3 4">
    <name type="scientific">Zizania palustris</name>
    <name type="common">Northern wild rice</name>
    <dbReference type="NCBI Taxonomy" id="103762"/>
    <lineage>
        <taxon>Eukaryota</taxon>
        <taxon>Viridiplantae</taxon>
        <taxon>Streptophyta</taxon>
        <taxon>Embryophyta</taxon>
        <taxon>Tracheophyta</taxon>
        <taxon>Spermatophyta</taxon>
        <taxon>Magnoliopsida</taxon>
        <taxon>Liliopsida</taxon>
        <taxon>Poales</taxon>
        <taxon>Poaceae</taxon>
        <taxon>BOP clade</taxon>
        <taxon>Oryzoideae</taxon>
        <taxon>Oryzeae</taxon>
        <taxon>Zizaniinae</taxon>
        <taxon>Zizania</taxon>
    </lineage>
</organism>
<protein>
    <submittedName>
        <fullName evidence="3">Uncharacterized protein</fullName>
    </submittedName>
</protein>
<sequence length="450" mass="47788">MDAAATSSRLKRDWPRMPPNYVSLRDLQELRLKEKEQQEWQRQREEEDAAVRRMALKEREQQEWQRQREEEDAAVRRVALKEKEQQEWQRKREEEAAAVHRVVEEAAPAPARKTEVRGSSEKSWGASEGSRGRKKWAARAPPPPTRAEGAAKKTDGAIGALAAAHRMTPPPTRAESAAKKTDGAIGVSAVADGEAPAPTATEGAAKKRDVVIGGHAVKKGADEAAASAFQGGARPANKGKGKGMVSAGTEQPSAPAETATVSSPGGTPEERKGKGKALGEQGTVSSVTTGAPGEPASASSRGRTEPANRRNRRNGCVDGSAVVTADASPPRVVDPKNKAKWRKKPSRSWGRRAGAAPTSDSSDGKNPHAQTTSPTESGVVLGTTGEAKPESLREKPPVLDAKSKGKSARTAPVVKAIGRQRHDARVQLGGVWVPKSGGFRGSAVPRRAEL</sequence>
<feature type="region of interest" description="Disordered" evidence="2">
    <location>
        <begin position="219"/>
        <end position="412"/>
    </location>
</feature>